<evidence type="ECO:0000313" key="1">
    <source>
        <dbReference type="EMBL" id="RCS21644.1"/>
    </source>
</evidence>
<sequence length="59" mass="6382">MSDFKVPPFSGRGDFVTSAVVTPLCCHDLRQMVGRRGVGITFGLKKEGLFCGDAQCMTL</sequence>
<protein>
    <submittedName>
        <fullName evidence="1">Uncharacterized protein</fullName>
    </submittedName>
</protein>
<accession>A0A368JXM5</accession>
<evidence type="ECO:0000313" key="2">
    <source>
        <dbReference type="Proteomes" id="UP000253420"/>
    </source>
</evidence>
<proteinExistence type="predicted"/>
<comment type="caution">
    <text evidence="1">The sequence shown here is derived from an EMBL/GenBank/DDBJ whole genome shotgun (WGS) entry which is preliminary data.</text>
</comment>
<dbReference type="Proteomes" id="UP000253420">
    <property type="component" value="Unassembled WGS sequence"/>
</dbReference>
<keyword evidence="2" id="KW-1185">Reference proteome</keyword>
<name>A0A368JXM5_9HYPH</name>
<organism evidence="1 2">
    <name type="scientific">Phyllobacterium salinisoli</name>
    <dbReference type="NCBI Taxonomy" id="1899321"/>
    <lineage>
        <taxon>Bacteria</taxon>
        <taxon>Pseudomonadati</taxon>
        <taxon>Pseudomonadota</taxon>
        <taxon>Alphaproteobacteria</taxon>
        <taxon>Hyphomicrobiales</taxon>
        <taxon>Phyllobacteriaceae</taxon>
        <taxon>Phyllobacterium</taxon>
    </lineage>
</organism>
<reference evidence="1 2" key="1">
    <citation type="submission" date="2018-07" db="EMBL/GenBank/DDBJ databases">
        <title>The draft genome of Phyllobacterium salinisoli.</title>
        <authorList>
            <person name="Liu L."/>
            <person name="Li L."/>
            <person name="Zhang X."/>
            <person name="Liang L."/>
        </authorList>
    </citation>
    <scope>NUCLEOTIDE SEQUENCE [LARGE SCALE GENOMIC DNA]</scope>
    <source>
        <strain evidence="1 2">LLAN61</strain>
    </source>
</reference>
<gene>
    <name evidence="1" type="ORF">DUT91_22560</name>
</gene>
<dbReference type="EMBL" id="QOZG01000018">
    <property type="protein sequence ID" value="RCS21644.1"/>
    <property type="molecule type" value="Genomic_DNA"/>
</dbReference>
<dbReference type="AlphaFoldDB" id="A0A368JXM5"/>